<evidence type="ECO:0000313" key="2">
    <source>
        <dbReference type="Proteomes" id="UP000187465"/>
    </source>
</evidence>
<protein>
    <submittedName>
        <fullName evidence="1">Uncharacterized protein</fullName>
    </submittedName>
</protein>
<dbReference type="AlphaFoldDB" id="A0A1R0X0A7"/>
<dbReference type="RefSeq" id="WP_036684285.1">
    <property type="nucleotide sequence ID" value="NZ_MKQP01000045.1"/>
</dbReference>
<proteinExistence type="predicted"/>
<gene>
    <name evidence="1" type="ORF">BJP51_04155</name>
</gene>
<name>A0A1R0X0A7_9BACL</name>
<sequence>MIEWKKYKPLSPPEQDTKYLISDGLFTDFAYFFIDPNGDQYWCPNDNGPIENDQVRFYAEINRPDFGEAQP</sequence>
<evidence type="ECO:0000313" key="1">
    <source>
        <dbReference type="EMBL" id="OMD25448.1"/>
    </source>
</evidence>
<comment type="caution">
    <text evidence="1">The sequence shown here is derived from an EMBL/GenBank/DDBJ whole genome shotgun (WGS) entry which is preliminary data.</text>
</comment>
<dbReference type="EMBL" id="MKQP01000045">
    <property type="protein sequence ID" value="OMD25448.1"/>
    <property type="molecule type" value="Genomic_DNA"/>
</dbReference>
<accession>A0A1R0X0A7</accession>
<organism evidence="1 2">
    <name type="scientific">Paenibacillus odorifer</name>
    <dbReference type="NCBI Taxonomy" id="189426"/>
    <lineage>
        <taxon>Bacteria</taxon>
        <taxon>Bacillati</taxon>
        <taxon>Bacillota</taxon>
        <taxon>Bacilli</taxon>
        <taxon>Bacillales</taxon>
        <taxon>Paenibacillaceae</taxon>
        <taxon>Paenibacillus</taxon>
    </lineage>
</organism>
<dbReference type="Proteomes" id="UP000187465">
    <property type="component" value="Unassembled WGS sequence"/>
</dbReference>
<reference evidence="1 2" key="1">
    <citation type="submission" date="2016-10" db="EMBL/GenBank/DDBJ databases">
        <title>Paenibacillus species isolates.</title>
        <authorList>
            <person name="Beno S.M."/>
        </authorList>
    </citation>
    <scope>NUCLEOTIDE SEQUENCE [LARGE SCALE GENOMIC DNA]</scope>
    <source>
        <strain evidence="1 2">FSL H7-0604</strain>
    </source>
</reference>